<dbReference type="STRING" id="1891671.SAMN06295885_3450"/>
<evidence type="ECO:0000259" key="2">
    <source>
        <dbReference type="Pfam" id="PF00248"/>
    </source>
</evidence>
<evidence type="ECO:0000256" key="1">
    <source>
        <dbReference type="ARBA" id="ARBA00023002"/>
    </source>
</evidence>
<name>A0A1X7PH95_9MICO</name>
<gene>
    <name evidence="3" type="ORF">SAMN06295885_3450</name>
</gene>
<protein>
    <submittedName>
        <fullName evidence="3">Predicted oxidoreductase</fullName>
    </submittedName>
</protein>
<accession>A0A1X7PH95</accession>
<dbReference type="RefSeq" id="WP_085477820.1">
    <property type="nucleotide sequence ID" value="NZ_FXBM01000003.1"/>
</dbReference>
<dbReference type="SUPFAM" id="SSF51430">
    <property type="entry name" value="NAD(P)-linked oxidoreductase"/>
    <property type="match status" value="1"/>
</dbReference>
<evidence type="ECO:0000313" key="4">
    <source>
        <dbReference type="Proteomes" id="UP000193711"/>
    </source>
</evidence>
<dbReference type="EMBL" id="FXBM01000003">
    <property type="protein sequence ID" value="SMH49932.1"/>
    <property type="molecule type" value="Genomic_DNA"/>
</dbReference>
<dbReference type="AlphaFoldDB" id="A0A1X7PH95"/>
<dbReference type="GO" id="GO:0005829">
    <property type="term" value="C:cytosol"/>
    <property type="evidence" value="ECO:0007669"/>
    <property type="project" value="TreeGrafter"/>
</dbReference>
<dbReference type="Gene3D" id="3.20.20.100">
    <property type="entry name" value="NADP-dependent oxidoreductase domain"/>
    <property type="match status" value="1"/>
</dbReference>
<keyword evidence="1" id="KW-0560">Oxidoreductase</keyword>
<feature type="domain" description="NADP-dependent oxidoreductase" evidence="2">
    <location>
        <begin position="17"/>
        <end position="322"/>
    </location>
</feature>
<dbReference type="InterPro" id="IPR036812">
    <property type="entry name" value="NAD(P)_OxRdtase_dom_sf"/>
</dbReference>
<dbReference type="InterPro" id="IPR023210">
    <property type="entry name" value="NADP_OxRdtase_dom"/>
</dbReference>
<dbReference type="FunFam" id="3.20.20.100:FF:000004">
    <property type="entry name" value="Oxidoreductase, aldo/keto reductase"/>
    <property type="match status" value="1"/>
</dbReference>
<sequence length="335" mass="36884">MQYTNLGRTGLSVSRAVLGTMNFGPETTEPDSFAIMDRAHELGVNFFDTANVYGGEGGRGTTEEIVGRWFARGGERRERTVLATKLFGDMEQHAAPGAERGRDSWPNGGRLSALNIRRALDDSLRRLQTDHIDLYQFHHVDRTTPWDEIWQAMEVAVQQGKVLYVGSSNFAGWHLAQAQEAARARHFTGLASEQSIYNLLVRDIEREVLPAAQHYGLGVIPWSPLQGGLLGGVIEKTESGSRRGSARSLEAIEKNRPALEQYEAFARERGIAPGELALAWLLHQPGVTGPITGPRTMAQLESAVAAVDVALDSDDLARLDEIFPGHRTAPEDYAW</sequence>
<organism evidence="3 4">
    <name type="scientific">Rathayibacter oskolensis</name>
    <dbReference type="NCBI Taxonomy" id="1891671"/>
    <lineage>
        <taxon>Bacteria</taxon>
        <taxon>Bacillati</taxon>
        <taxon>Actinomycetota</taxon>
        <taxon>Actinomycetes</taxon>
        <taxon>Micrococcales</taxon>
        <taxon>Microbacteriaceae</taxon>
        <taxon>Rathayibacter</taxon>
    </lineage>
</organism>
<proteinExistence type="predicted"/>
<reference evidence="4" key="1">
    <citation type="submission" date="2017-04" db="EMBL/GenBank/DDBJ databases">
        <authorList>
            <person name="Varghese N."/>
            <person name="Submissions S."/>
        </authorList>
    </citation>
    <scope>NUCLEOTIDE SEQUENCE [LARGE SCALE GENOMIC DNA]</scope>
    <source>
        <strain evidence="4">VKM Ac-2121</strain>
    </source>
</reference>
<keyword evidence="4" id="KW-1185">Reference proteome</keyword>
<dbReference type="InterPro" id="IPR050523">
    <property type="entry name" value="AKR_Detox_Biosynth"/>
</dbReference>
<evidence type="ECO:0000313" key="3">
    <source>
        <dbReference type="EMBL" id="SMH49932.1"/>
    </source>
</evidence>
<dbReference type="Pfam" id="PF00248">
    <property type="entry name" value="Aldo_ket_red"/>
    <property type="match status" value="1"/>
</dbReference>
<dbReference type="Proteomes" id="UP000193711">
    <property type="component" value="Unassembled WGS sequence"/>
</dbReference>
<dbReference type="GO" id="GO:0016491">
    <property type="term" value="F:oxidoreductase activity"/>
    <property type="evidence" value="ECO:0007669"/>
    <property type="project" value="UniProtKB-KW"/>
</dbReference>
<dbReference type="PANTHER" id="PTHR43364:SF5">
    <property type="entry name" value="REDUCTASE"/>
    <property type="match status" value="1"/>
</dbReference>
<dbReference type="OrthoDB" id="9768793at2"/>
<dbReference type="PANTHER" id="PTHR43364">
    <property type="entry name" value="NADH-SPECIFIC METHYLGLYOXAL REDUCTASE-RELATED"/>
    <property type="match status" value="1"/>
</dbReference>